<dbReference type="Gene3D" id="3.40.1190.20">
    <property type="match status" value="1"/>
</dbReference>
<dbReference type="InterPro" id="IPR002139">
    <property type="entry name" value="Ribo/fructo_kinase"/>
</dbReference>
<dbReference type="EMBL" id="BMUL01000002">
    <property type="protein sequence ID" value="GHA69924.1"/>
    <property type="molecule type" value="Genomic_DNA"/>
</dbReference>
<reference evidence="8" key="1">
    <citation type="journal article" date="2014" name="Int. J. Syst. Evol. Microbiol.">
        <title>Complete genome sequence of Corynebacterium casei LMG S-19264T (=DSM 44701T), isolated from a smear-ripened cheese.</title>
        <authorList>
            <consortium name="US DOE Joint Genome Institute (JGI-PGF)"/>
            <person name="Walter F."/>
            <person name="Albersmeier A."/>
            <person name="Kalinowski J."/>
            <person name="Ruckert C."/>
        </authorList>
    </citation>
    <scope>NUCLEOTIDE SEQUENCE</scope>
    <source>
        <strain evidence="8">JCM 4518</strain>
    </source>
</reference>
<keyword evidence="9" id="KW-1185">Reference proteome</keyword>
<keyword evidence="2" id="KW-0808">Transferase</keyword>
<evidence type="ECO:0000256" key="4">
    <source>
        <dbReference type="ARBA" id="ARBA00022777"/>
    </source>
</evidence>
<dbReference type="InterPro" id="IPR011611">
    <property type="entry name" value="PfkB_dom"/>
</dbReference>
<comment type="similarity">
    <text evidence="1">Belongs to the carbohydrate kinase PfkB family.</text>
</comment>
<feature type="region of interest" description="Disordered" evidence="6">
    <location>
        <begin position="330"/>
        <end position="387"/>
    </location>
</feature>
<accession>A0A918SSN7</accession>
<keyword evidence="5" id="KW-0067">ATP-binding</keyword>
<dbReference type="GO" id="GO:0016301">
    <property type="term" value="F:kinase activity"/>
    <property type="evidence" value="ECO:0007669"/>
    <property type="project" value="UniProtKB-KW"/>
</dbReference>
<name>A0A918SSN7_9ACTN</name>
<dbReference type="PANTHER" id="PTHR43085">
    <property type="entry name" value="HEXOKINASE FAMILY MEMBER"/>
    <property type="match status" value="1"/>
</dbReference>
<proteinExistence type="inferred from homology"/>
<dbReference type="Pfam" id="PF00294">
    <property type="entry name" value="PfkB"/>
    <property type="match status" value="1"/>
</dbReference>
<dbReference type="CDD" id="cd01166">
    <property type="entry name" value="KdgK"/>
    <property type="match status" value="1"/>
</dbReference>
<evidence type="ECO:0000256" key="1">
    <source>
        <dbReference type="ARBA" id="ARBA00010688"/>
    </source>
</evidence>
<sequence length="387" mass="40197">MESEPYDLITMGRLGVDLYPLRSGVGLDRVDTFGRFLGGSPANVAVAAARLGRRTALVSRTGADPFGTYLRRELGAFGVDARWVTEVAEHPTPVTFCALFPPDDFPLTFYRRPKAPDLEIHPHELDLGAIRAARVLWATGTGLSEEPSRTATLTALRARSGRPHTVLDLDWRPAFWPDPATARPHYTEALRHATVAVGNAEECEVATGESDPEAAARALLTLLAPTGTGPTGTAPTGTGPGAPGLRLAVVKRGPDGVLALAADGRRARVAPLPVDVVNGLGAGDAFGGALVDGLLSGRPLDEVLRRANAAGAIVAGRLACAPAMPDPAEIGRALATGSGTLPPDPGHPNHLSHPDHTGHTDHPGRFTHTPRPGLPGGGACLPKDGSP</sequence>
<evidence type="ECO:0000256" key="3">
    <source>
        <dbReference type="ARBA" id="ARBA00022741"/>
    </source>
</evidence>
<organism evidence="8 9">
    <name type="scientific">Streptomyces termitum</name>
    <dbReference type="NCBI Taxonomy" id="67368"/>
    <lineage>
        <taxon>Bacteria</taxon>
        <taxon>Bacillati</taxon>
        <taxon>Actinomycetota</taxon>
        <taxon>Actinomycetes</taxon>
        <taxon>Kitasatosporales</taxon>
        <taxon>Streptomycetaceae</taxon>
        <taxon>Streptomyces</taxon>
    </lineage>
</organism>
<dbReference type="PANTHER" id="PTHR43085:SF49">
    <property type="entry name" value="5-DEHYDRO-2-DEOXYGLUCONOKINASE"/>
    <property type="match status" value="1"/>
</dbReference>
<evidence type="ECO:0000313" key="9">
    <source>
        <dbReference type="Proteomes" id="UP000644020"/>
    </source>
</evidence>
<gene>
    <name evidence="8" type="ORF">GCM10010305_10210</name>
</gene>
<dbReference type="InterPro" id="IPR050306">
    <property type="entry name" value="PfkB_Carbo_kinase"/>
</dbReference>
<evidence type="ECO:0000259" key="7">
    <source>
        <dbReference type="Pfam" id="PF00294"/>
    </source>
</evidence>
<dbReference type="InterPro" id="IPR023314">
    <property type="entry name" value="Myo_inos_IolC-like_sf"/>
</dbReference>
<evidence type="ECO:0000313" key="8">
    <source>
        <dbReference type="EMBL" id="GHA69924.1"/>
    </source>
</evidence>
<feature type="compositionally biased region" description="Basic and acidic residues" evidence="6">
    <location>
        <begin position="352"/>
        <end position="364"/>
    </location>
</feature>
<dbReference type="SUPFAM" id="SSF53613">
    <property type="entry name" value="Ribokinase-like"/>
    <property type="match status" value="1"/>
</dbReference>
<keyword evidence="4" id="KW-0418">Kinase</keyword>
<protein>
    <submittedName>
        <fullName evidence="8">5-dehydro-2-deoxygluconokinase</fullName>
    </submittedName>
</protein>
<keyword evidence="3" id="KW-0547">Nucleotide-binding</keyword>
<reference evidence="8" key="2">
    <citation type="submission" date="2020-09" db="EMBL/GenBank/DDBJ databases">
        <authorList>
            <person name="Sun Q."/>
            <person name="Ohkuma M."/>
        </authorList>
    </citation>
    <scope>NUCLEOTIDE SEQUENCE</scope>
    <source>
        <strain evidence="8">JCM 4518</strain>
    </source>
</reference>
<feature type="domain" description="Carbohydrate kinase PfkB" evidence="7">
    <location>
        <begin position="12"/>
        <end position="325"/>
    </location>
</feature>
<evidence type="ECO:0000256" key="6">
    <source>
        <dbReference type="SAM" id="MobiDB-lite"/>
    </source>
</evidence>
<dbReference type="PRINTS" id="PR00990">
    <property type="entry name" value="RIBOKINASE"/>
</dbReference>
<evidence type="ECO:0000256" key="2">
    <source>
        <dbReference type="ARBA" id="ARBA00022679"/>
    </source>
</evidence>
<dbReference type="AlphaFoldDB" id="A0A918SSN7"/>
<comment type="caution">
    <text evidence="8">The sequence shown here is derived from an EMBL/GenBank/DDBJ whole genome shotgun (WGS) entry which is preliminary data.</text>
</comment>
<evidence type="ECO:0000256" key="5">
    <source>
        <dbReference type="ARBA" id="ARBA00022840"/>
    </source>
</evidence>
<dbReference type="InterPro" id="IPR029056">
    <property type="entry name" value="Ribokinase-like"/>
</dbReference>
<dbReference type="Gene3D" id="2.20.150.10">
    <property type="entry name" value="putative 5-dehydro-2- deoxygluconokinase"/>
    <property type="match status" value="1"/>
</dbReference>
<dbReference type="Proteomes" id="UP000644020">
    <property type="component" value="Unassembled WGS sequence"/>
</dbReference>
<dbReference type="GO" id="GO:0005524">
    <property type="term" value="F:ATP binding"/>
    <property type="evidence" value="ECO:0007669"/>
    <property type="project" value="UniProtKB-KW"/>
</dbReference>